<gene>
    <name evidence="7" type="ORF">SAMN04488135_104286</name>
</gene>
<organism evidence="7 8">
    <name type="scientific">Pollutimonas bauzanensis</name>
    <dbReference type="NCBI Taxonomy" id="658167"/>
    <lineage>
        <taxon>Bacteria</taxon>
        <taxon>Pseudomonadati</taxon>
        <taxon>Pseudomonadota</taxon>
        <taxon>Betaproteobacteria</taxon>
        <taxon>Burkholderiales</taxon>
        <taxon>Alcaligenaceae</taxon>
        <taxon>Pollutimonas</taxon>
    </lineage>
</organism>
<keyword evidence="1 4" id="KW-0349">Heme</keyword>
<evidence type="ECO:0000313" key="8">
    <source>
        <dbReference type="Proteomes" id="UP000184226"/>
    </source>
</evidence>
<keyword evidence="2 4" id="KW-0479">Metal-binding</keyword>
<keyword evidence="8" id="KW-1185">Reference proteome</keyword>
<dbReference type="AlphaFoldDB" id="A0A1M5V9J1"/>
<name>A0A1M5V9J1_9BURK</name>
<dbReference type="Proteomes" id="UP000184226">
    <property type="component" value="Unassembled WGS sequence"/>
</dbReference>
<evidence type="ECO:0000256" key="2">
    <source>
        <dbReference type="ARBA" id="ARBA00022723"/>
    </source>
</evidence>
<accession>A0A1M5V9J1</accession>
<keyword evidence="5" id="KW-1133">Transmembrane helix</keyword>
<dbReference type="GO" id="GO:0046872">
    <property type="term" value="F:metal ion binding"/>
    <property type="evidence" value="ECO:0007669"/>
    <property type="project" value="UniProtKB-KW"/>
</dbReference>
<dbReference type="InterPro" id="IPR036909">
    <property type="entry name" value="Cyt_c-like_dom_sf"/>
</dbReference>
<keyword evidence="5" id="KW-0812">Transmembrane</keyword>
<keyword evidence="5" id="KW-0472">Membrane</keyword>
<feature type="transmembrane region" description="Helical" evidence="5">
    <location>
        <begin position="6"/>
        <end position="35"/>
    </location>
</feature>
<dbReference type="GO" id="GO:0009055">
    <property type="term" value="F:electron transfer activity"/>
    <property type="evidence" value="ECO:0007669"/>
    <property type="project" value="InterPro"/>
</dbReference>
<reference evidence="7 8" key="1">
    <citation type="submission" date="2016-11" db="EMBL/GenBank/DDBJ databases">
        <authorList>
            <person name="Jaros S."/>
            <person name="Januszkiewicz K."/>
            <person name="Wedrychowicz H."/>
        </authorList>
    </citation>
    <scope>NUCLEOTIDE SEQUENCE [LARGE SCALE GENOMIC DNA]</scope>
    <source>
        <strain evidence="7 8">CGMCC 1.10190</strain>
    </source>
</reference>
<evidence type="ECO:0000313" key="7">
    <source>
        <dbReference type="EMBL" id="SHH71573.1"/>
    </source>
</evidence>
<dbReference type="Gene3D" id="1.10.760.10">
    <property type="entry name" value="Cytochrome c-like domain"/>
    <property type="match status" value="1"/>
</dbReference>
<feature type="domain" description="Cytochrome c" evidence="6">
    <location>
        <begin position="194"/>
        <end position="282"/>
    </location>
</feature>
<dbReference type="PROSITE" id="PS51007">
    <property type="entry name" value="CYTC"/>
    <property type="match status" value="1"/>
</dbReference>
<evidence type="ECO:0000256" key="5">
    <source>
        <dbReference type="SAM" id="Phobius"/>
    </source>
</evidence>
<dbReference type="InterPro" id="IPR009056">
    <property type="entry name" value="Cyt_c-like_dom"/>
</dbReference>
<dbReference type="Pfam" id="PF13442">
    <property type="entry name" value="Cytochrome_CBB3"/>
    <property type="match status" value="1"/>
</dbReference>
<feature type="transmembrane region" description="Helical" evidence="5">
    <location>
        <begin position="47"/>
        <end position="68"/>
    </location>
</feature>
<dbReference type="EMBL" id="FQXE01000004">
    <property type="protein sequence ID" value="SHH71573.1"/>
    <property type="molecule type" value="Genomic_DNA"/>
</dbReference>
<feature type="transmembrane region" description="Helical" evidence="5">
    <location>
        <begin position="128"/>
        <end position="147"/>
    </location>
</feature>
<dbReference type="RefSeq" id="WP_073102949.1">
    <property type="nucleotide sequence ID" value="NZ_FQXE01000004.1"/>
</dbReference>
<evidence type="ECO:0000256" key="3">
    <source>
        <dbReference type="ARBA" id="ARBA00023004"/>
    </source>
</evidence>
<dbReference type="STRING" id="658167.SAMN04488135_104286"/>
<evidence type="ECO:0000256" key="4">
    <source>
        <dbReference type="PROSITE-ProRule" id="PRU00433"/>
    </source>
</evidence>
<dbReference type="OrthoDB" id="9765171at2"/>
<dbReference type="SUPFAM" id="SSF46626">
    <property type="entry name" value="Cytochrome c"/>
    <property type="match status" value="1"/>
</dbReference>
<evidence type="ECO:0000259" key="6">
    <source>
        <dbReference type="PROSITE" id="PS51007"/>
    </source>
</evidence>
<evidence type="ECO:0000256" key="1">
    <source>
        <dbReference type="ARBA" id="ARBA00022617"/>
    </source>
</evidence>
<keyword evidence="3 4" id="KW-0408">Iron</keyword>
<protein>
    <submittedName>
        <fullName evidence="7">Cytochrome C oxidase, cbb3-type, subunit III</fullName>
    </submittedName>
</protein>
<sequence length="450" mass="47532">MMPFDMTVWGAVALALRVAHWLALGLALAGLCVALRRALRREPFTPGLRLMAAGLLAAAACALLWPAAYAAAAAPAEVDGPGLASLALASGGAWFPPWDSLWTLSPDWPLPWRPDSAIPVSSHAVGQLWRTLIIGALLVLAGAAAAFLKGGRRLAAVLAGAALFALLPRPHPELLLAPATPATFRQPQAAFSAAGILAGQHLYEQACLQCHGKKADGQGPLAAQLATWPSVLGPALFRNRHAGDLYWSILQGGEKPLARHAFGPQLAQDEAWKILDYLRASAAGQEMRQSRGWRQAVAAPQMALSCRKHAVQELEGLRGSLVRIVAYSAGGIAPLPDPRVLTIALAPGLAGPRALPESIDCLASSAQAWQAYALVAGSASQDLAGAQFLVDRQGWLRSLWRPGDPSGWTLPESMCLPASTAAPQTHRGAPDLLRRIDATEVETPRFRSQI</sequence>
<dbReference type="GO" id="GO:0020037">
    <property type="term" value="F:heme binding"/>
    <property type="evidence" value="ECO:0007669"/>
    <property type="project" value="InterPro"/>
</dbReference>
<proteinExistence type="predicted"/>